<feature type="region of interest" description="Disordered" evidence="8">
    <location>
        <begin position="667"/>
        <end position="695"/>
    </location>
</feature>
<dbReference type="Reactome" id="R-BTA-9035034">
    <property type="pathway name" value="RHOF GTPase cycle"/>
</dbReference>
<dbReference type="InterPro" id="IPR057459">
    <property type="entry name" value="SYDE1/2_C2"/>
</dbReference>
<keyword evidence="2" id="KW-0597">Phosphoprotein</keyword>
<gene>
    <name evidence="11 13" type="primary">SYDE1</name>
</gene>
<dbReference type="Reactome" id="R-BTA-9013404">
    <property type="pathway name" value="RAC2 GTPase cycle"/>
</dbReference>
<dbReference type="GO" id="GO:0030036">
    <property type="term" value="P:actin cytoskeleton organization"/>
    <property type="evidence" value="ECO:0007669"/>
    <property type="project" value="Ensembl"/>
</dbReference>
<evidence type="ECO:0000256" key="2">
    <source>
        <dbReference type="ARBA" id="ARBA00022553"/>
    </source>
</evidence>
<dbReference type="Reactome" id="R-BTA-9013406">
    <property type="pathway name" value="RHOQ GTPase cycle"/>
</dbReference>
<feature type="domain" description="C2" evidence="9">
    <location>
        <begin position="293"/>
        <end position="410"/>
    </location>
</feature>
<feature type="domain" description="Rho-GAP" evidence="10">
    <location>
        <begin position="442"/>
        <end position="648"/>
    </location>
</feature>
<evidence type="ECO:0000256" key="5">
    <source>
        <dbReference type="ARBA" id="ARBA00057607"/>
    </source>
</evidence>
<dbReference type="AlphaFoldDB" id="F1MXU4"/>
<dbReference type="GeneTree" id="ENSGT01030000234635"/>
<dbReference type="eggNOG" id="KOG1452">
    <property type="taxonomic scope" value="Eukaryota"/>
</dbReference>
<organism evidence="11 12">
    <name type="scientific">Bos taurus</name>
    <name type="common">Bovine</name>
    <dbReference type="NCBI Taxonomy" id="9913"/>
    <lineage>
        <taxon>Eukaryota</taxon>
        <taxon>Metazoa</taxon>
        <taxon>Chordata</taxon>
        <taxon>Craniata</taxon>
        <taxon>Vertebrata</taxon>
        <taxon>Euteleostomi</taxon>
        <taxon>Mammalia</taxon>
        <taxon>Eutheria</taxon>
        <taxon>Laurasiatheria</taxon>
        <taxon>Artiodactyla</taxon>
        <taxon>Ruminantia</taxon>
        <taxon>Pecora</taxon>
        <taxon>Bovidae</taxon>
        <taxon>Bovinae</taxon>
        <taxon>Bos</taxon>
    </lineage>
</organism>
<evidence type="ECO:0000256" key="4">
    <source>
        <dbReference type="ARBA" id="ARBA00023288"/>
    </source>
</evidence>
<dbReference type="Gene3D" id="1.10.555.10">
    <property type="entry name" value="Rho GTPase activation protein"/>
    <property type="match status" value="1"/>
</dbReference>
<dbReference type="GO" id="GO:0051493">
    <property type="term" value="P:regulation of cytoskeleton organization"/>
    <property type="evidence" value="ECO:0007669"/>
    <property type="project" value="Ensembl"/>
</dbReference>
<dbReference type="GO" id="GO:0007165">
    <property type="term" value="P:signal transduction"/>
    <property type="evidence" value="ECO:0007669"/>
    <property type="project" value="InterPro"/>
</dbReference>
<evidence type="ECO:0000256" key="3">
    <source>
        <dbReference type="ARBA" id="ARBA00023139"/>
    </source>
</evidence>
<dbReference type="Pfam" id="PF00620">
    <property type="entry name" value="RhoGAP"/>
    <property type="match status" value="1"/>
</dbReference>
<dbReference type="VGNC" id="VGNC:35510">
    <property type="gene designation" value="SYDE1"/>
</dbReference>
<evidence type="ECO:0000313" key="11">
    <source>
        <dbReference type="Ensembl" id="ENSBTAP00000020203.7"/>
    </source>
</evidence>
<dbReference type="PROSITE" id="PS50238">
    <property type="entry name" value="RHOGAP"/>
    <property type="match status" value="1"/>
</dbReference>
<dbReference type="InterPro" id="IPR000198">
    <property type="entry name" value="RhoGAP_dom"/>
</dbReference>
<dbReference type="GO" id="GO:0005096">
    <property type="term" value="F:GTPase activator activity"/>
    <property type="evidence" value="ECO:0000318"/>
    <property type="project" value="GO_Central"/>
</dbReference>
<evidence type="ECO:0000256" key="7">
    <source>
        <dbReference type="ARBA" id="ARBA00075368"/>
    </source>
</evidence>
<name>F1MXU4_BOVIN</name>
<feature type="compositionally biased region" description="Pro residues" evidence="8">
    <location>
        <begin position="166"/>
        <end position="175"/>
    </location>
</feature>
<dbReference type="GO" id="GO:1901165">
    <property type="term" value="P:positive regulation of trophoblast cell migration"/>
    <property type="evidence" value="ECO:0007669"/>
    <property type="project" value="Ensembl"/>
</dbReference>
<proteinExistence type="predicted"/>
<feature type="compositionally biased region" description="Pro residues" evidence="8">
    <location>
        <begin position="81"/>
        <end position="92"/>
    </location>
</feature>
<evidence type="ECO:0000259" key="10">
    <source>
        <dbReference type="PROSITE" id="PS50238"/>
    </source>
</evidence>
<evidence type="ECO:0000256" key="8">
    <source>
        <dbReference type="SAM" id="MobiDB-lite"/>
    </source>
</evidence>
<dbReference type="PANTHER" id="PTHR46150:SF2">
    <property type="entry name" value="RHO GTPASE-ACTIVATING PROTEIN SYDE1"/>
    <property type="match status" value="1"/>
</dbReference>
<dbReference type="FunCoup" id="F1MXU4">
    <property type="interactions" value="459"/>
</dbReference>
<dbReference type="Reactome" id="R-BTA-9013423">
    <property type="pathway name" value="RAC3 GTPase cycle"/>
</dbReference>
<feature type="compositionally biased region" description="Basic and acidic residues" evidence="8">
    <location>
        <begin position="56"/>
        <end position="65"/>
    </location>
</feature>
<dbReference type="FunFam" id="1.10.555.10:FF:000051">
    <property type="entry name" value="Synapse defective Rho GTPase homolog 1"/>
    <property type="match status" value="1"/>
</dbReference>
<feature type="compositionally biased region" description="Gly residues" evidence="8">
    <location>
        <begin position="7"/>
        <end position="24"/>
    </location>
</feature>
<dbReference type="Reactome" id="R-BTA-9013409">
    <property type="pathway name" value="RHOJ GTPase cycle"/>
</dbReference>
<feature type="compositionally biased region" description="Low complexity" evidence="8">
    <location>
        <begin position="25"/>
        <end position="35"/>
    </location>
</feature>
<dbReference type="Proteomes" id="UP000009136">
    <property type="component" value="Chromosome 7"/>
</dbReference>
<keyword evidence="3" id="KW-0564">Palmitate</keyword>
<dbReference type="VEuPathDB" id="HostDB:ENSBTAG00000015184"/>
<dbReference type="PANTHER" id="PTHR46150">
    <property type="entry name" value="RHO GTPASE-ACTIVATING PROTEIN 100F"/>
    <property type="match status" value="1"/>
</dbReference>
<dbReference type="PROSITE" id="PS50004">
    <property type="entry name" value="C2"/>
    <property type="match status" value="1"/>
</dbReference>
<dbReference type="Bgee" id="ENSBTAG00000015184">
    <property type="expression patterns" value="Expressed in pigment epithelium of eye and 107 other cell types or tissues"/>
</dbReference>
<dbReference type="Reactome" id="R-BTA-9013148">
    <property type="pathway name" value="CDC42 GTPase cycle"/>
</dbReference>
<dbReference type="GO" id="GO:0046578">
    <property type="term" value="P:regulation of Ras protein signal transduction"/>
    <property type="evidence" value="ECO:0000318"/>
    <property type="project" value="GO_Central"/>
</dbReference>
<dbReference type="HOGENOM" id="CLU_005764_1_1_1"/>
<evidence type="ECO:0000313" key="12">
    <source>
        <dbReference type="Proteomes" id="UP000009136"/>
    </source>
</evidence>
<accession>F1MXU4</accession>
<dbReference type="GO" id="GO:0016477">
    <property type="term" value="P:cell migration"/>
    <property type="evidence" value="ECO:0000318"/>
    <property type="project" value="GO_Central"/>
</dbReference>
<protein>
    <recommendedName>
        <fullName evidence="6">Rho GTPase-activating protein SYDE1</fullName>
    </recommendedName>
    <alternativeName>
        <fullName evidence="7">Synapse defective protein 1 homolog 1</fullName>
    </alternativeName>
</protein>
<keyword evidence="12" id="KW-1185">Reference proteome</keyword>
<dbReference type="InterPro" id="IPR008936">
    <property type="entry name" value="Rho_GTPase_activation_prot"/>
</dbReference>
<feature type="region of interest" description="Disordered" evidence="8">
    <location>
        <begin position="1"/>
        <end position="299"/>
    </location>
</feature>
<dbReference type="GO" id="GO:0097060">
    <property type="term" value="C:synaptic membrane"/>
    <property type="evidence" value="ECO:0000318"/>
    <property type="project" value="GO_Central"/>
</dbReference>
<dbReference type="SUPFAM" id="SSF48350">
    <property type="entry name" value="GTPase activation domain, GAP"/>
    <property type="match status" value="1"/>
</dbReference>
<reference evidence="11" key="3">
    <citation type="submission" date="2025-09" db="UniProtKB">
        <authorList>
            <consortium name="Ensembl"/>
        </authorList>
    </citation>
    <scope>IDENTIFICATION</scope>
    <source>
        <strain evidence="11">Hereford</strain>
    </source>
</reference>
<sequence length="779" mass="83690">MRFLLARGGGRAGRPGGAGGGAAGARGAHSARPGPQHGRAAAQEDLLPPSGPGETSPEKVGREGARQPQETAPYTGRPAQRPEPSPPEPQAPEGPQAGAEGPPSPEASRSPAHGAYLQSLEPSSRRWVLGGAKPPEEATLGPGAPGSGEPAGEIWYNPIPEEDPRLPAPELPGPQPGSAEADSPASPGTAPASPPTKASRTKSPGPARRLSMKMKKLPELRRRLSLRSTRTSRERERAAPEGSVISRYHLDSSVGTPGRTAVAEGARGPRAGYLSDGDSPERPAGPPSPTAFRPYEVGPSARPPPAALWGRLSLHLYGLGGLRPAPGATPRDLCCLLQVDGVARARTGPLRGGPDFLRLDHTFHLELEAARLLRALVLAWDPGVRRHRPCAQGTVLLPTVFRGCQAQQLAVRLEPQGLLYAKLTLSEQQESPSTAEPRVFGLPLPLLVEREQSPGQVPLIIQKCVAQIERRGLRVVGLYRLCGSAAVKKELRDAFERDSAAVCLSEDLYPDINVITGILKDYLRELPTPLITQPLYQVVLEAMALGPPSRAPSSTEGTRELLSCLPDVERATLTLLLDHLRLVSSFHAHNRMTPQNLAVCFGPVLLPARQAPARPRIRSSGPGLSNAVDFKRHIEVLHYLLQAWPDPRRPPEPPELVPYLRPKRQPSLHLPLASPEVVTRPRGRGGPESPPSNRYAGDWSVCGRDFLPCGRDFLSGPDYDHVTGSDSEDEDDEVGEPTGATDFEDDFEAPFNPHLNLKDFDALILDLERELSKQINVCL</sequence>
<feature type="region of interest" description="Disordered" evidence="8">
    <location>
        <begin position="718"/>
        <end position="747"/>
    </location>
</feature>
<dbReference type="InParanoid" id="F1MXU4"/>
<dbReference type="STRING" id="9913.ENSBTAP00000020203"/>
<dbReference type="Ensembl" id="ENSBTAT00000020203.7">
    <property type="protein sequence ID" value="ENSBTAP00000020203.7"/>
    <property type="gene ID" value="ENSBTAG00000015184.7"/>
</dbReference>
<dbReference type="SMART" id="SM00324">
    <property type="entry name" value="RhoGAP"/>
    <property type="match status" value="1"/>
</dbReference>
<evidence type="ECO:0000259" key="9">
    <source>
        <dbReference type="PROSITE" id="PS50004"/>
    </source>
</evidence>
<dbReference type="Pfam" id="PF25336">
    <property type="entry name" value="C2_SYDE"/>
    <property type="match status" value="1"/>
</dbReference>
<feature type="compositionally biased region" description="Low complexity" evidence="8">
    <location>
        <begin position="181"/>
        <end position="198"/>
    </location>
</feature>
<dbReference type="InterPro" id="IPR052118">
    <property type="entry name" value="Rho-GAP_regulator"/>
</dbReference>
<reference evidence="11" key="2">
    <citation type="submission" date="2025-08" db="UniProtKB">
        <authorList>
            <consortium name="Ensembl"/>
        </authorList>
    </citation>
    <scope>IDENTIFICATION</scope>
    <source>
        <strain evidence="11">Hereford</strain>
    </source>
</reference>
<keyword evidence="1" id="KW-0343">GTPase activation</keyword>
<feature type="compositionally biased region" description="Acidic residues" evidence="8">
    <location>
        <begin position="726"/>
        <end position="735"/>
    </location>
</feature>
<keyword evidence="4" id="KW-0449">Lipoprotein</keyword>
<comment type="function">
    <text evidence="5">GTPase activator for the Rho-type GTPases. As a GCM1 downstream effector, it is involved in placental development and positively regulates trophoblast cells migration. It regulates cytoskeletal remodeling by controlling the activity of Rho GTPases including RHOA, CDC42 and RAC1.</text>
</comment>
<reference evidence="11" key="1">
    <citation type="submission" date="2018-03" db="EMBL/GenBank/DDBJ databases">
        <title>ARS-UCD1.2.</title>
        <authorList>
            <person name="Rosen B.D."/>
            <person name="Bickhart D.M."/>
            <person name="Koren S."/>
            <person name="Schnabel R.D."/>
            <person name="Hall R."/>
            <person name="Zimin A."/>
            <person name="Dreischer C."/>
            <person name="Schultheiss S."/>
            <person name="Schroeder S.G."/>
            <person name="Elsik C.G."/>
            <person name="Couldrey C."/>
            <person name="Liu G.E."/>
            <person name="Van Tassell C.P."/>
            <person name="Phillippy A.M."/>
            <person name="Smith T.P.L."/>
            <person name="Medrano J.F."/>
        </authorList>
    </citation>
    <scope>NUCLEOTIDE SEQUENCE [LARGE SCALE GENOMIC DNA]</scope>
    <source>
        <strain evidence="11">Hereford</strain>
    </source>
</reference>
<dbReference type="GlyGen" id="F1MXU4">
    <property type="glycosylation" value="1 site"/>
</dbReference>
<evidence type="ECO:0000256" key="6">
    <source>
        <dbReference type="ARBA" id="ARBA00074687"/>
    </source>
</evidence>
<evidence type="ECO:0000313" key="13">
    <source>
        <dbReference type="VGNC" id="VGNC:35510"/>
    </source>
</evidence>
<dbReference type="InterPro" id="IPR000008">
    <property type="entry name" value="C2_dom"/>
</dbReference>
<evidence type="ECO:0000256" key="1">
    <source>
        <dbReference type="ARBA" id="ARBA00022468"/>
    </source>
</evidence>